<dbReference type="Pfam" id="PF00400">
    <property type="entry name" value="WD40"/>
    <property type="match status" value="2"/>
</dbReference>
<dbReference type="InterPro" id="IPR036322">
    <property type="entry name" value="WD40_repeat_dom_sf"/>
</dbReference>
<dbReference type="CDD" id="cd00200">
    <property type="entry name" value="WD40"/>
    <property type="match status" value="1"/>
</dbReference>
<keyword evidence="4" id="KW-0807">Transducer</keyword>
<dbReference type="Pfam" id="PF25391">
    <property type="entry name" value="WD40_Gbeta"/>
    <property type="match status" value="1"/>
</dbReference>
<accession>A0A4C2EBD3</accession>
<keyword evidence="3" id="KW-0677">Repeat</keyword>
<dbReference type="InterPro" id="IPR015943">
    <property type="entry name" value="WD40/YVTN_repeat-like_dom_sf"/>
</dbReference>
<evidence type="ECO:0000313" key="8">
    <source>
        <dbReference type="Proteomes" id="UP000301737"/>
    </source>
</evidence>
<dbReference type="EMBL" id="BIMX01000019">
    <property type="protein sequence ID" value="GCF00587.1"/>
    <property type="molecule type" value="Genomic_DNA"/>
</dbReference>
<dbReference type="PRINTS" id="PR00319">
    <property type="entry name" value="GPROTEINB"/>
</dbReference>
<evidence type="ECO:0000256" key="4">
    <source>
        <dbReference type="ARBA" id="ARBA00023224"/>
    </source>
</evidence>
<dbReference type="Gene3D" id="2.130.10.10">
    <property type="entry name" value="YVTN repeat-like/Quinoprotein amine dehydrogenase"/>
    <property type="match status" value="2"/>
</dbReference>
<dbReference type="PRINTS" id="PR00320">
    <property type="entry name" value="GPROTEINBRPT"/>
</dbReference>
<dbReference type="PROSITE" id="PS50082">
    <property type="entry name" value="WD_REPEATS_2"/>
    <property type="match status" value="4"/>
</dbReference>
<feature type="repeat" description="WD" evidence="5">
    <location>
        <begin position="268"/>
        <end position="309"/>
    </location>
</feature>
<dbReference type="PROSITE" id="PS00678">
    <property type="entry name" value="WD_REPEATS_1"/>
    <property type="match status" value="1"/>
</dbReference>
<evidence type="ECO:0000256" key="1">
    <source>
        <dbReference type="ARBA" id="ARBA00009768"/>
    </source>
</evidence>
<feature type="repeat" description="WD" evidence="5">
    <location>
        <begin position="182"/>
        <end position="222"/>
    </location>
</feature>
<reference evidence="7 8" key="1">
    <citation type="submission" date="2019-01" db="EMBL/GenBank/DDBJ databases">
        <title>Draft Genome Sequencing of Zygosaccharomyces mellis Ca-7.</title>
        <authorList>
            <person name="Shiwa Y."/>
            <person name="Kanesaki Y."/>
            <person name="Ishige T."/>
            <person name="Mura K."/>
            <person name="Hori T."/>
            <person name="Tamura T."/>
        </authorList>
    </citation>
    <scope>NUCLEOTIDE SEQUENCE [LARGE SCALE GENOMIC DNA]</scope>
    <source>
        <strain evidence="7 8">Ca-7</strain>
    </source>
</reference>
<dbReference type="InterPro" id="IPR001632">
    <property type="entry name" value="WD40_G-protein_beta-like"/>
</dbReference>
<name>A0A4C2EBD3_9SACH</name>
<organism evidence="7 8">
    <name type="scientific">Zygosaccharomyces mellis</name>
    <dbReference type="NCBI Taxonomy" id="42258"/>
    <lineage>
        <taxon>Eukaryota</taxon>
        <taxon>Fungi</taxon>
        <taxon>Dikarya</taxon>
        <taxon>Ascomycota</taxon>
        <taxon>Saccharomycotina</taxon>
        <taxon>Saccharomycetes</taxon>
        <taxon>Saccharomycetales</taxon>
        <taxon>Saccharomycetaceae</taxon>
        <taxon>Zygosaccharomyces</taxon>
    </lineage>
</organism>
<dbReference type="SUPFAM" id="SSF50978">
    <property type="entry name" value="WD40 repeat-like"/>
    <property type="match status" value="1"/>
</dbReference>
<keyword evidence="8" id="KW-1185">Reference proteome</keyword>
<feature type="repeat" description="WD" evidence="5">
    <location>
        <begin position="395"/>
        <end position="426"/>
    </location>
</feature>
<dbReference type="InterPro" id="IPR019775">
    <property type="entry name" value="WD40_repeat_CS"/>
</dbReference>
<dbReference type="InterPro" id="IPR001680">
    <property type="entry name" value="WD40_rpt"/>
</dbReference>
<evidence type="ECO:0000313" key="7">
    <source>
        <dbReference type="EMBL" id="GCF00587.1"/>
    </source>
</evidence>
<evidence type="ECO:0000256" key="5">
    <source>
        <dbReference type="PROSITE-ProRule" id="PRU00221"/>
    </source>
</evidence>
<dbReference type="AlphaFoldDB" id="A0A4C2EBD3"/>
<sequence length="431" mass="47592">MNMNQGEDRLASVYGINENQKQDEYMHFRPQEAAILEDELQKKIDLSRQETSNLYKQIDKVKSRTHDANLLDMAKTVLPLRTDKINLTPTLVLKGHNNKISDFRWSSDSKSILSASQDGFMLIWDTSTGLKKNAIPLDSQWVLTCGISPSGNLAASGGLNNNCTIYRVPRESKVQQNVISIFKGHTGYISDTVFTDNAHVVTSSGDMTCAYWDIPKTKRVREYADHLGDVLSLSLPSTNANDNSFASCGSDGYTFIWDTRSPNAVQTFFISDSDVNTIQFFRDGNSIATGSDDGVIRMFDLRADCSVAAYSLAKSMRKVKNEPTFTSGSSPVKPGYESDISRKPSHKSVISPSYLDNQGVSSLDFSGSGRLMYSCYTDFGCVVWDVLKAEIVGKLEGHSNRESGIRASPDGLAVCTGSWDSTMKIWTPAYV</sequence>
<comment type="caution">
    <text evidence="7">The sequence shown here is derived from an EMBL/GenBank/DDBJ whole genome shotgun (WGS) entry which is preliminary data.</text>
</comment>
<dbReference type="PANTHER" id="PTHR19850">
    <property type="entry name" value="GUANINE NUCLEOTIDE-BINDING PROTEIN BETA G PROTEIN BETA"/>
    <property type="match status" value="1"/>
</dbReference>
<dbReference type="InterPro" id="IPR020472">
    <property type="entry name" value="WD40_PAC1"/>
</dbReference>
<keyword evidence="2 5" id="KW-0853">WD repeat</keyword>
<comment type="similarity">
    <text evidence="1">Belongs to the WD repeat G protein beta family.</text>
</comment>
<gene>
    <name evidence="7" type="primary">GPB1</name>
    <name evidence="7" type="ORF">ZYGM_003054</name>
</gene>
<dbReference type="OrthoDB" id="10255630at2759"/>
<dbReference type="PIRSF" id="PIRSF002394">
    <property type="entry name" value="GN-bd_beta"/>
    <property type="match status" value="1"/>
</dbReference>
<evidence type="ECO:0000256" key="6">
    <source>
        <dbReference type="SAM" id="MobiDB-lite"/>
    </source>
</evidence>
<dbReference type="PROSITE" id="PS50294">
    <property type="entry name" value="WD_REPEATS_REGION"/>
    <property type="match status" value="2"/>
</dbReference>
<proteinExistence type="inferred from homology"/>
<evidence type="ECO:0000256" key="3">
    <source>
        <dbReference type="ARBA" id="ARBA00022737"/>
    </source>
</evidence>
<dbReference type="SMART" id="SM00320">
    <property type="entry name" value="WD40"/>
    <property type="match status" value="7"/>
</dbReference>
<dbReference type="GO" id="GO:0007165">
    <property type="term" value="P:signal transduction"/>
    <property type="evidence" value="ECO:0007669"/>
    <property type="project" value="UniProtKB-KW"/>
</dbReference>
<feature type="region of interest" description="Disordered" evidence="6">
    <location>
        <begin position="323"/>
        <end position="344"/>
    </location>
</feature>
<dbReference type="Proteomes" id="UP000301737">
    <property type="component" value="Unassembled WGS sequence"/>
</dbReference>
<evidence type="ECO:0000256" key="2">
    <source>
        <dbReference type="ARBA" id="ARBA00022574"/>
    </source>
</evidence>
<protein>
    <submittedName>
        <fullName evidence="7">Guanine nucleotide-binding protein subunit beta 1</fullName>
    </submittedName>
</protein>
<dbReference type="InterPro" id="IPR016346">
    <property type="entry name" value="G-protein_beta_1-5"/>
</dbReference>
<feature type="repeat" description="WD" evidence="5">
    <location>
        <begin position="93"/>
        <end position="134"/>
    </location>
</feature>